<feature type="domain" description="HMA" evidence="1">
    <location>
        <begin position="1"/>
        <end position="49"/>
    </location>
</feature>
<accession>A0A382MSB3</accession>
<dbReference type="EMBL" id="UINC01095632">
    <property type="protein sequence ID" value="SVC51874.1"/>
    <property type="molecule type" value="Genomic_DNA"/>
</dbReference>
<dbReference type="Gene3D" id="3.30.70.100">
    <property type="match status" value="1"/>
</dbReference>
<name>A0A382MSB3_9ZZZZ</name>
<dbReference type="InterPro" id="IPR006121">
    <property type="entry name" value="HMA_dom"/>
</dbReference>
<organism evidence="2">
    <name type="scientific">marine metagenome</name>
    <dbReference type="NCBI Taxonomy" id="408172"/>
    <lineage>
        <taxon>unclassified sequences</taxon>
        <taxon>metagenomes</taxon>
        <taxon>ecological metagenomes</taxon>
    </lineage>
</organism>
<sequence>VQSALAKVEGVQNVNVELKDGKASIVAKKGKVSVDQLIKAVADIPGGRYKATAN</sequence>
<dbReference type="AlphaFoldDB" id="A0A382MSB3"/>
<dbReference type="PROSITE" id="PS50846">
    <property type="entry name" value="HMA_2"/>
    <property type="match status" value="1"/>
</dbReference>
<reference evidence="2" key="1">
    <citation type="submission" date="2018-05" db="EMBL/GenBank/DDBJ databases">
        <authorList>
            <person name="Lanie J.A."/>
            <person name="Ng W.-L."/>
            <person name="Kazmierczak K.M."/>
            <person name="Andrzejewski T.M."/>
            <person name="Davidsen T.M."/>
            <person name="Wayne K.J."/>
            <person name="Tettelin H."/>
            <person name="Glass J.I."/>
            <person name="Rusch D."/>
            <person name="Podicherti R."/>
            <person name="Tsui H.-C.T."/>
            <person name="Winkler M.E."/>
        </authorList>
    </citation>
    <scope>NUCLEOTIDE SEQUENCE</scope>
</reference>
<dbReference type="GO" id="GO:0046872">
    <property type="term" value="F:metal ion binding"/>
    <property type="evidence" value="ECO:0007669"/>
    <property type="project" value="InterPro"/>
</dbReference>
<dbReference type="SUPFAM" id="SSF55008">
    <property type="entry name" value="HMA, heavy metal-associated domain"/>
    <property type="match status" value="1"/>
</dbReference>
<evidence type="ECO:0000313" key="2">
    <source>
        <dbReference type="EMBL" id="SVC51874.1"/>
    </source>
</evidence>
<evidence type="ECO:0000259" key="1">
    <source>
        <dbReference type="PROSITE" id="PS50846"/>
    </source>
</evidence>
<gene>
    <name evidence="2" type="ORF">METZ01_LOCUS304728</name>
</gene>
<protein>
    <recommendedName>
        <fullName evidence="1">HMA domain-containing protein</fullName>
    </recommendedName>
</protein>
<proteinExistence type="predicted"/>
<dbReference type="InterPro" id="IPR036163">
    <property type="entry name" value="HMA_dom_sf"/>
</dbReference>
<feature type="non-terminal residue" evidence="2">
    <location>
        <position position="1"/>
    </location>
</feature>